<keyword evidence="3" id="KW-0472">Membrane</keyword>
<dbReference type="PANTHER" id="PTHR30332:SF24">
    <property type="entry name" value="SECRETIN GSPD-RELATED"/>
    <property type="match status" value="1"/>
</dbReference>
<gene>
    <name evidence="9" type="ORF">ABT56_09845</name>
</gene>
<sequence length="620" mass="66625">MALNKFINLTLGEILGVNYIVDQSLADNTQPVTLHISEPVNPGRMLGLVEEVLRLSDVALLQDKGLIKVVPLSKATNLSPEIVERNMKRLLRYGQVIEFVPVNHLPLGQASQLAMTFVTQGKGRVLSQAHLNSLILVGEQQDIARFRELFTLIDVPSPVSNFTTIVTPAFISADELVVNVNQTLPLQGVPVVNTQVSEKGLVSQSGVTGVSITPIGDSNRILLTASSRSWLDFTKQWIRQLDRPKQTVAGEMNIFTYFMQNAQAQDITDVINQVFGNSSGAGVSTNKAETKKTESAVRPATLAGSGSSLDKSKSSSLSAVTVGNDKFKIVVDETRNALIFMGTYDEYARVVELLKVLDRRPRQVLIEASVMEVTLDDSLDLGVNWNVKNGNVDGGKINGGTSGEGGIKLAAGGLLLNGTFGDFTANLSAAAKDGKVHILSSPRLLAKDGEEAKISVGTQIAVKTGSVTSGESNGSVTDSFTYVDTGVILELMPTINENGLVELAVSQEVSEAGESEGNTPPILKRHVETVLVAETGQTIVLGGLISQNQSSTVTKVPLLGDIPVLGHLFKATNVKDRKTELIITITPHIIYNRSDADFYTQEFRSLFGWDLVPPQVGIEL</sequence>
<dbReference type="PATRIC" id="fig|1195763.3.peg.2069"/>
<dbReference type="GO" id="GO:0009279">
    <property type="term" value="C:cell outer membrane"/>
    <property type="evidence" value="ECO:0007669"/>
    <property type="project" value="UniProtKB-SubCell"/>
</dbReference>
<dbReference type="InterPro" id="IPR005644">
    <property type="entry name" value="NolW-like"/>
</dbReference>
<dbReference type="InterPro" id="IPR038591">
    <property type="entry name" value="NolW-like_sf"/>
</dbReference>
<comment type="caution">
    <text evidence="9">The sequence shown here is derived from an EMBL/GenBank/DDBJ whole genome shotgun (WGS) entry which is preliminary data.</text>
</comment>
<dbReference type="EMBL" id="LDOT01000012">
    <property type="protein sequence ID" value="KLV06036.1"/>
    <property type="molecule type" value="Genomic_DNA"/>
</dbReference>
<feature type="compositionally biased region" description="Low complexity" evidence="6">
    <location>
        <begin position="304"/>
        <end position="313"/>
    </location>
</feature>
<evidence type="ECO:0000256" key="2">
    <source>
        <dbReference type="ARBA" id="ARBA00022729"/>
    </source>
</evidence>
<dbReference type="GO" id="GO:0015627">
    <property type="term" value="C:type II protein secretion system complex"/>
    <property type="evidence" value="ECO:0007669"/>
    <property type="project" value="TreeGrafter"/>
</dbReference>
<organism evidence="9 10">
    <name type="scientific">Photobacterium aquae</name>
    <dbReference type="NCBI Taxonomy" id="1195763"/>
    <lineage>
        <taxon>Bacteria</taxon>
        <taxon>Pseudomonadati</taxon>
        <taxon>Pseudomonadota</taxon>
        <taxon>Gammaproteobacteria</taxon>
        <taxon>Vibrionales</taxon>
        <taxon>Vibrionaceae</taxon>
        <taxon>Photobacterium</taxon>
    </lineage>
</organism>
<accession>A0A0J1H2N2</accession>
<evidence type="ECO:0000313" key="10">
    <source>
        <dbReference type="Proteomes" id="UP000036097"/>
    </source>
</evidence>
<evidence type="ECO:0000259" key="7">
    <source>
        <dbReference type="Pfam" id="PF00263"/>
    </source>
</evidence>
<feature type="domain" description="NolW-like" evidence="8">
    <location>
        <begin position="256"/>
        <end position="363"/>
    </location>
</feature>
<dbReference type="Gene3D" id="3.30.1370.120">
    <property type="match status" value="2"/>
</dbReference>
<dbReference type="InterPro" id="IPR004846">
    <property type="entry name" value="T2SS/T3SS_dom"/>
</dbReference>
<keyword evidence="5" id="KW-0813">Transport</keyword>
<feature type="domain" description="Type II/III secretion system secretin-like" evidence="7">
    <location>
        <begin position="430"/>
        <end position="590"/>
    </location>
</feature>
<evidence type="ECO:0000313" key="9">
    <source>
        <dbReference type="EMBL" id="KLV06036.1"/>
    </source>
</evidence>
<dbReference type="PROSITE" id="PS00875">
    <property type="entry name" value="T2SP_D"/>
    <property type="match status" value="1"/>
</dbReference>
<protein>
    <submittedName>
        <fullName evidence="9">Uncharacterized protein</fullName>
    </submittedName>
</protein>
<evidence type="ECO:0000256" key="5">
    <source>
        <dbReference type="RuleBase" id="RU004004"/>
    </source>
</evidence>
<dbReference type="PRINTS" id="PR00811">
    <property type="entry name" value="BCTERIALGSPD"/>
</dbReference>
<dbReference type="AlphaFoldDB" id="A0A0J1H2N2"/>
<comment type="similarity">
    <text evidence="4">Belongs to the bacterial secretin family.</text>
</comment>
<dbReference type="GO" id="GO:0009306">
    <property type="term" value="P:protein secretion"/>
    <property type="evidence" value="ECO:0007669"/>
    <property type="project" value="InterPro"/>
</dbReference>
<evidence type="ECO:0000256" key="3">
    <source>
        <dbReference type="ARBA" id="ARBA00023136"/>
    </source>
</evidence>
<evidence type="ECO:0000259" key="8">
    <source>
        <dbReference type="Pfam" id="PF03958"/>
    </source>
</evidence>
<dbReference type="Proteomes" id="UP000036097">
    <property type="component" value="Unassembled WGS sequence"/>
</dbReference>
<dbReference type="InterPro" id="IPR004845">
    <property type="entry name" value="T2SS_GspD_CS"/>
</dbReference>
<evidence type="ECO:0000256" key="4">
    <source>
        <dbReference type="RuleBase" id="RU004003"/>
    </source>
</evidence>
<evidence type="ECO:0000256" key="6">
    <source>
        <dbReference type="SAM" id="MobiDB-lite"/>
    </source>
</evidence>
<dbReference type="STRING" id="1195763.ABT56_09845"/>
<dbReference type="InterPro" id="IPR001775">
    <property type="entry name" value="GspD/PilQ"/>
</dbReference>
<proteinExistence type="inferred from homology"/>
<keyword evidence="10" id="KW-1185">Reference proteome</keyword>
<evidence type="ECO:0000256" key="1">
    <source>
        <dbReference type="ARBA" id="ARBA00004370"/>
    </source>
</evidence>
<reference evidence="9 10" key="1">
    <citation type="submission" date="2015-05" db="EMBL/GenBank/DDBJ databases">
        <title>Photobacterium galathea sp. nov.</title>
        <authorList>
            <person name="Machado H."/>
            <person name="Gram L."/>
        </authorList>
    </citation>
    <scope>NUCLEOTIDE SEQUENCE [LARGE SCALE GENOMIC DNA]</scope>
    <source>
        <strain evidence="9 10">CGMCC 1.12159</strain>
    </source>
</reference>
<dbReference type="PANTHER" id="PTHR30332">
    <property type="entry name" value="PROBABLE GENERAL SECRETION PATHWAY PROTEIN D"/>
    <property type="match status" value="1"/>
</dbReference>
<dbReference type="Pfam" id="PF03958">
    <property type="entry name" value="Secretin_N"/>
    <property type="match status" value="1"/>
</dbReference>
<feature type="region of interest" description="Disordered" evidence="6">
    <location>
        <begin position="281"/>
        <end position="313"/>
    </location>
</feature>
<comment type="subcellular location">
    <subcellularLocation>
        <location evidence="5">Cell outer membrane</location>
    </subcellularLocation>
    <subcellularLocation>
        <location evidence="1">Membrane</location>
    </subcellularLocation>
</comment>
<dbReference type="Pfam" id="PF00263">
    <property type="entry name" value="Secretin"/>
    <property type="match status" value="1"/>
</dbReference>
<name>A0A0J1H2N2_9GAMM</name>
<keyword evidence="2" id="KW-0732">Signal</keyword>
<dbReference type="InterPro" id="IPR050810">
    <property type="entry name" value="Bact_Secretion_Sys_Channel"/>
</dbReference>